<organism evidence="9 10">
    <name type="scientific">Mailhella massiliensis</name>
    <dbReference type="NCBI Taxonomy" id="1903261"/>
    <lineage>
        <taxon>Bacteria</taxon>
        <taxon>Pseudomonadati</taxon>
        <taxon>Thermodesulfobacteriota</taxon>
        <taxon>Desulfovibrionia</taxon>
        <taxon>Desulfovibrionales</taxon>
        <taxon>Desulfovibrionaceae</taxon>
        <taxon>Mailhella</taxon>
    </lineage>
</organism>
<feature type="binding site" evidence="7">
    <location>
        <position position="15"/>
    </location>
    <ligand>
        <name>3-phosphoshikimate</name>
        <dbReference type="ChEBI" id="CHEBI:145989"/>
    </ligand>
</feature>
<reference evidence="9" key="2">
    <citation type="submission" date="2021-09" db="EMBL/GenBank/DDBJ databases">
        <authorList>
            <person name="Gilroy R."/>
        </authorList>
    </citation>
    <scope>NUCLEOTIDE SEQUENCE</scope>
    <source>
        <strain evidence="9">ChiGjej2B2-19336</strain>
    </source>
</reference>
<feature type="binding site" evidence="7">
    <location>
        <position position="85"/>
    </location>
    <ligand>
        <name>phosphoenolpyruvate</name>
        <dbReference type="ChEBI" id="CHEBI:58702"/>
    </ligand>
</feature>
<dbReference type="GO" id="GO:0009073">
    <property type="term" value="P:aromatic amino acid family biosynthetic process"/>
    <property type="evidence" value="ECO:0007669"/>
    <property type="project" value="UniProtKB-KW"/>
</dbReference>
<comment type="catalytic activity">
    <reaction evidence="6">
        <text>3-phosphoshikimate + phosphoenolpyruvate = 5-O-(1-carboxyvinyl)-3-phosphoshikimate + phosphate</text>
        <dbReference type="Rhea" id="RHEA:21256"/>
        <dbReference type="ChEBI" id="CHEBI:43474"/>
        <dbReference type="ChEBI" id="CHEBI:57701"/>
        <dbReference type="ChEBI" id="CHEBI:58702"/>
        <dbReference type="ChEBI" id="CHEBI:145989"/>
        <dbReference type="EC" id="2.5.1.19"/>
    </reaction>
    <physiologicalReaction direction="left-to-right" evidence="6">
        <dbReference type="Rhea" id="RHEA:21257"/>
    </physiologicalReaction>
</comment>
<accession>A0A921DRU3</accession>
<feature type="binding site" evidence="7">
    <location>
        <position position="349"/>
    </location>
    <ligand>
        <name>3-phosphoshikimate</name>
        <dbReference type="ChEBI" id="CHEBI:145989"/>
    </ligand>
</feature>
<dbReference type="Pfam" id="PF00275">
    <property type="entry name" value="EPSP_synthase"/>
    <property type="match status" value="1"/>
</dbReference>
<keyword evidence="4 7" id="KW-0808">Transferase</keyword>
<feature type="binding site" evidence="7">
    <location>
        <position position="426"/>
    </location>
    <ligand>
        <name>phosphoenolpyruvate</name>
        <dbReference type="ChEBI" id="CHEBI:58702"/>
    </ligand>
</feature>
<comment type="similarity">
    <text evidence="2 7">Belongs to the EPSP synthase family.</text>
</comment>
<dbReference type="PANTHER" id="PTHR21090">
    <property type="entry name" value="AROM/DEHYDROQUINATE SYNTHASE"/>
    <property type="match status" value="1"/>
</dbReference>
<feature type="binding site" evidence="7">
    <location>
        <position position="161"/>
    </location>
    <ligand>
        <name>phosphoenolpyruvate</name>
        <dbReference type="ChEBI" id="CHEBI:58702"/>
    </ligand>
</feature>
<evidence type="ECO:0000313" key="10">
    <source>
        <dbReference type="Proteomes" id="UP000698963"/>
    </source>
</evidence>
<evidence type="ECO:0000313" key="9">
    <source>
        <dbReference type="EMBL" id="HJD97431.1"/>
    </source>
</evidence>
<dbReference type="GO" id="GO:0008652">
    <property type="term" value="P:amino acid biosynthetic process"/>
    <property type="evidence" value="ECO:0007669"/>
    <property type="project" value="UniProtKB-KW"/>
</dbReference>
<keyword evidence="3 7" id="KW-0028">Amino-acid biosynthesis</keyword>
<reference evidence="9" key="1">
    <citation type="journal article" date="2021" name="PeerJ">
        <title>Extensive microbial diversity within the chicken gut microbiome revealed by metagenomics and culture.</title>
        <authorList>
            <person name="Gilroy R."/>
            <person name="Ravi A."/>
            <person name="Getino M."/>
            <person name="Pursley I."/>
            <person name="Horton D.L."/>
            <person name="Alikhan N.F."/>
            <person name="Baker D."/>
            <person name="Gharbi K."/>
            <person name="Hall N."/>
            <person name="Watson M."/>
            <person name="Adriaenssens E.M."/>
            <person name="Foster-Nyarko E."/>
            <person name="Jarju S."/>
            <person name="Secka A."/>
            <person name="Antonio M."/>
            <person name="Oren A."/>
            <person name="Chaudhuri R.R."/>
            <person name="La Ragione R."/>
            <person name="Hildebrand F."/>
            <person name="Pallen M.J."/>
        </authorList>
    </citation>
    <scope>NUCLEOTIDE SEQUENCE</scope>
    <source>
        <strain evidence="9">ChiGjej2B2-19336</strain>
    </source>
</reference>
<feature type="domain" description="Enolpyruvate transferase" evidence="8">
    <location>
        <begin position="4"/>
        <end position="435"/>
    </location>
</feature>
<comment type="caution">
    <text evidence="9">The sequence shown here is derived from an EMBL/GenBank/DDBJ whole genome shotgun (WGS) entry which is preliminary data.</text>
</comment>
<dbReference type="PIRSF" id="PIRSF000505">
    <property type="entry name" value="EPSPS"/>
    <property type="match status" value="1"/>
</dbReference>
<dbReference type="InterPro" id="IPR036968">
    <property type="entry name" value="Enolpyruvate_Tfrase_sf"/>
</dbReference>
<dbReference type="EC" id="2.5.1.19" evidence="7"/>
<dbReference type="GO" id="GO:0003866">
    <property type="term" value="F:3-phosphoshikimate 1-carboxyvinyltransferase activity"/>
    <property type="evidence" value="ECO:0007669"/>
    <property type="project" value="UniProtKB-UniRule"/>
</dbReference>
<feature type="binding site" evidence="7">
    <location>
        <position position="159"/>
    </location>
    <ligand>
        <name>3-phosphoshikimate</name>
        <dbReference type="ChEBI" id="CHEBI:145989"/>
    </ligand>
</feature>
<keyword evidence="5 7" id="KW-0057">Aromatic amino acid biosynthesis</keyword>
<dbReference type="CDD" id="cd01556">
    <property type="entry name" value="EPSP_synthase"/>
    <property type="match status" value="1"/>
</dbReference>
<proteinExistence type="inferred from homology"/>
<name>A0A921DRU3_9BACT</name>
<comment type="caution">
    <text evidence="7">Lacks conserved residue(s) required for the propagation of feature annotation.</text>
</comment>
<evidence type="ECO:0000256" key="7">
    <source>
        <dbReference type="HAMAP-Rule" id="MF_00210"/>
    </source>
</evidence>
<dbReference type="Gene3D" id="3.65.10.10">
    <property type="entry name" value="Enolpyruvate transferase domain"/>
    <property type="match status" value="2"/>
</dbReference>
<feature type="binding site" evidence="7">
    <location>
        <position position="161"/>
    </location>
    <ligand>
        <name>3-phosphoshikimate</name>
        <dbReference type="ChEBI" id="CHEBI:145989"/>
    </ligand>
</feature>
<feature type="binding site" evidence="7">
    <location>
        <position position="11"/>
    </location>
    <ligand>
        <name>3-phosphoshikimate</name>
        <dbReference type="ChEBI" id="CHEBI:145989"/>
    </ligand>
</feature>
<comment type="subunit">
    <text evidence="7">Monomer.</text>
</comment>
<dbReference type="InterPro" id="IPR006264">
    <property type="entry name" value="EPSP_synthase"/>
</dbReference>
<keyword evidence="7" id="KW-0963">Cytoplasm</keyword>
<feature type="binding site" evidence="7">
    <location>
        <position position="353"/>
    </location>
    <ligand>
        <name>phosphoenolpyruvate</name>
        <dbReference type="ChEBI" id="CHEBI:58702"/>
    </ligand>
</feature>
<evidence type="ECO:0000256" key="2">
    <source>
        <dbReference type="ARBA" id="ARBA00009948"/>
    </source>
</evidence>
<feature type="binding site" evidence="7">
    <location>
        <position position="113"/>
    </location>
    <ligand>
        <name>phosphoenolpyruvate</name>
        <dbReference type="ChEBI" id="CHEBI:58702"/>
    </ligand>
</feature>
<comment type="pathway">
    <text evidence="1 7">Metabolic intermediate biosynthesis; chorismate biosynthesis; chorismate from D-erythrose 4-phosphate and phosphoenolpyruvate: step 6/7.</text>
</comment>
<gene>
    <name evidence="7 9" type="primary">aroA</name>
    <name evidence="9" type="ORF">K8W16_07280</name>
</gene>
<dbReference type="InterPro" id="IPR001986">
    <property type="entry name" value="Enolpyruvate_Tfrase_dom"/>
</dbReference>
<feature type="binding site" evidence="7">
    <location>
        <position position="160"/>
    </location>
    <ligand>
        <name>3-phosphoshikimate</name>
        <dbReference type="ChEBI" id="CHEBI:145989"/>
    </ligand>
</feature>
<evidence type="ECO:0000256" key="4">
    <source>
        <dbReference type="ARBA" id="ARBA00022679"/>
    </source>
</evidence>
<dbReference type="GO" id="GO:0009423">
    <property type="term" value="P:chorismate biosynthetic process"/>
    <property type="evidence" value="ECO:0007669"/>
    <property type="project" value="UniProtKB-UniRule"/>
</dbReference>
<feature type="binding site" evidence="7">
    <location>
        <position position="10"/>
    </location>
    <ligand>
        <name>phosphoenolpyruvate</name>
        <dbReference type="ChEBI" id="CHEBI:58702"/>
    </ligand>
</feature>
<evidence type="ECO:0000256" key="6">
    <source>
        <dbReference type="ARBA" id="ARBA00044633"/>
    </source>
</evidence>
<evidence type="ECO:0000256" key="3">
    <source>
        <dbReference type="ARBA" id="ARBA00022605"/>
    </source>
</evidence>
<dbReference type="EMBL" id="DYZA01000145">
    <property type="protein sequence ID" value="HJD97431.1"/>
    <property type="molecule type" value="Genomic_DNA"/>
</dbReference>
<evidence type="ECO:0000259" key="8">
    <source>
        <dbReference type="Pfam" id="PF00275"/>
    </source>
</evidence>
<feature type="binding site" evidence="7">
    <location>
        <position position="188"/>
    </location>
    <ligand>
        <name>3-phosphoshikimate</name>
        <dbReference type="ChEBI" id="CHEBI:145989"/>
    </ligand>
</feature>
<dbReference type="InterPro" id="IPR013792">
    <property type="entry name" value="RNA3'P_cycl/enolpyr_Trfase_a/b"/>
</dbReference>
<sequence>MIPLKAPASKSVSHRMLIAASLARGVSSVHHALSSADLERTREILHAAGAVLEDTGGGSWRVQGMPHGPEGGKSVPLNCYVGESGTTCRLLAAVLAAGRGSFRIHGVERMHERPIGALTNALSALGARVFFERKEGYPPLVMETEGLSGGNVDMGVDESSQFLSGLLLAAPFCREAVCISLTGKKAVSWPYVGLTLQVLEDFGIGFQVEAKEGETWREAPWRSVRQATPGKLRIRVFPGAYRCGEYHVEGDWSGASYLLAAGAVGRESVLVQGLRADSLQGDRTILDILRAMGADISLREDGIQVSPSKLHGITVDMGACPDLVPTVAMAAAYAEGDTRMENIAHLRIKECDRIAACAAELARAHVPCEEEEGALTVHGLAPDLPDIKEGTVFHTYNDHRIAMAAALLGLGRGQRIVVDDPAVVRKSFPEFWNVWSALS</sequence>
<dbReference type="GO" id="GO:0005737">
    <property type="term" value="C:cytoplasm"/>
    <property type="evidence" value="ECO:0007669"/>
    <property type="project" value="UniProtKB-SubCell"/>
</dbReference>
<dbReference type="NCBIfam" id="TIGR01356">
    <property type="entry name" value="aroA"/>
    <property type="match status" value="1"/>
</dbReference>
<dbReference type="SUPFAM" id="SSF55205">
    <property type="entry name" value="EPT/RTPC-like"/>
    <property type="match status" value="1"/>
</dbReference>
<protein>
    <recommendedName>
        <fullName evidence="7">3-phosphoshikimate 1-carboxyvinyltransferase</fullName>
        <ecNumber evidence="7">2.5.1.19</ecNumber>
    </recommendedName>
    <alternativeName>
        <fullName evidence="7">5-enolpyruvylshikimate-3-phosphate synthase</fullName>
        <shortName evidence="7">EPSP synthase</shortName>
        <shortName evidence="7">EPSPS</shortName>
    </alternativeName>
</protein>
<feature type="binding site" evidence="7">
    <location>
        <position position="322"/>
    </location>
    <ligand>
        <name>3-phosphoshikimate</name>
        <dbReference type="ChEBI" id="CHEBI:145989"/>
    </ligand>
</feature>
<comment type="subcellular location">
    <subcellularLocation>
        <location evidence="7">Cytoplasm</location>
    </subcellularLocation>
</comment>
<evidence type="ECO:0000256" key="1">
    <source>
        <dbReference type="ARBA" id="ARBA00004811"/>
    </source>
</evidence>
<comment type="function">
    <text evidence="7">Catalyzes the transfer of the enolpyruvyl moiety of phosphoenolpyruvate (PEP) to the 5-hydroxyl of shikimate-3-phosphate (S3P) to produce enolpyruvyl shikimate-3-phosphate and inorganic phosphate.</text>
</comment>
<feature type="binding site" evidence="7">
    <location>
        <position position="400"/>
    </location>
    <ligand>
        <name>phosphoenolpyruvate</name>
        <dbReference type="ChEBI" id="CHEBI:58702"/>
    </ligand>
</feature>
<dbReference type="AlphaFoldDB" id="A0A921DRU3"/>
<dbReference type="HAMAP" id="MF_00210">
    <property type="entry name" value="EPSP_synth"/>
    <property type="match status" value="1"/>
</dbReference>
<dbReference type="RefSeq" id="WP_304122487.1">
    <property type="nucleotide sequence ID" value="NZ_DYZA01000145.1"/>
</dbReference>
<feature type="active site" description="Proton acceptor" evidence="7">
    <location>
        <position position="322"/>
    </location>
</feature>
<dbReference type="PANTHER" id="PTHR21090:SF5">
    <property type="entry name" value="PENTAFUNCTIONAL AROM POLYPEPTIDE"/>
    <property type="match status" value="1"/>
</dbReference>
<evidence type="ECO:0000256" key="5">
    <source>
        <dbReference type="ARBA" id="ARBA00023141"/>
    </source>
</evidence>
<dbReference type="Proteomes" id="UP000698963">
    <property type="component" value="Unassembled WGS sequence"/>
</dbReference>
<feature type="binding site" evidence="7">
    <location>
        <position position="10"/>
    </location>
    <ligand>
        <name>3-phosphoshikimate</name>
        <dbReference type="ChEBI" id="CHEBI:145989"/>
    </ligand>
</feature>